<dbReference type="PROSITE" id="PS50112">
    <property type="entry name" value="PAS"/>
    <property type="match status" value="1"/>
</dbReference>
<dbReference type="SUPFAM" id="SSF55785">
    <property type="entry name" value="PYP-like sensor domain (PAS domain)"/>
    <property type="match status" value="2"/>
</dbReference>
<dbReference type="InterPro" id="IPR003594">
    <property type="entry name" value="HATPase_dom"/>
</dbReference>
<dbReference type="Pfam" id="PF01590">
    <property type="entry name" value="GAF"/>
    <property type="match status" value="1"/>
</dbReference>
<dbReference type="Pfam" id="PF13581">
    <property type="entry name" value="HATPase_c_2"/>
    <property type="match status" value="1"/>
</dbReference>
<dbReference type="FunFam" id="3.30.450.40:FF:000035">
    <property type="entry name" value="PAS sensor protein"/>
    <property type="match status" value="1"/>
</dbReference>
<keyword evidence="1" id="KW-0378">Hydrolase</keyword>
<dbReference type="InterPro" id="IPR000014">
    <property type="entry name" value="PAS"/>
</dbReference>
<dbReference type="Proteomes" id="UP000476310">
    <property type="component" value="Unassembled WGS sequence"/>
</dbReference>
<dbReference type="InterPro" id="IPR036890">
    <property type="entry name" value="HATPase_C_sf"/>
</dbReference>
<dbReference type="SMART" id="SM00091">
    <property type="entry name" value="PAS"/>
    <property type="match status" value="2"/>
</dbReference>
<feature type="domain" description="PAS" evidence="2">
    <location>
        <begin position="14"/>
        <end position="73"/>
    </location>
</feature>
<dbReference type="PANTHER" id="PTHR43156:SF2">
    <property type="entry name" value="STAGE II SPORULATION PROTEIN E"/>
    <property type="match status" value="1"/>
</dbReference>
<dbReference type="InterPro" id="IPR001932">
    <property type="entry name" value="PPM-type_phosphatase-like_dom"/>
</dbReference>
<dbReference type="FunFam" id="3.30.565.10:FF:000028">
    <property type="entry name" value="PAS sensor protein"/>
    <property type="match status" value="1"/>
</dbReference>
<name>A0A6G4AXK2_9ACTN</name>
<dbReference type="AlphaFoldDB" id="A0A6G4AXK2"/>
<dbReference type="NCBIfam" id="TIGR00229">
    <property type="entry name" value="sensory_box"/>
    <property type="match status" value="1"/>
</dbReference>
<dbReference type="Gene3D" id="3.30.450.40">
    <property type="match status" value="1"/>
</dbReference>
<sequence>MGPGNAIPDGSALLLDATRMALAVLDAQGVVTGWTRAAERLTGYPDKEIVNRPAATLLDRPGDQRQLVGMVEQCRGVVIVRHRDGRRLRLVLRIFPLLSPTGTKGWVVLARDEQAPSAELSRMMLEPLLTYSPVGLAVLDTDLRYVWVNDVLTYDGTLPREQRLGRRVGEVLPDSDHVKEVEKQLRQVLETGVPVLNFEYLGASPAGPPRQRAWWNCFFRLEDSAGQVLGVWYMAVDNTESWQSRQRLALLNEASVRIGSTLDVARTAQELADVAVGRLADAATVDLLQAVLQGEEPSEPVGDAPVLRRVAQQLSHDACPETTEDIGDVLQRPPASPSACCLGDGETWMESLADLSASAWLAEDPTRAVTVRTLGVHSVLVVPVQARGVRLGIATFLRSRCCPDPFDQDDVKLAEDLVARAAVCLDNARRFTRERKATLALQHSLLPRGLVPGSMLDVASRYLPANAPHAVGGDWFDVIPLSGARVALVVGDVVGQGAHAAATMGRLRAAVRTLADMDLPPDELLAHLDDLVISMVEQEGAEASAENEQQSVVTSMLGTTCLYAVYDPVSRRCTLARAGHLPPAIATADGMVAFPDLPAGPPLGLGLLPFESVELDVPDGAVLALFTNGLVEDRVRDVDVGLANLARALARPAPGLDEMCENIIGALLTSPPRDDAALLLARAHGLHAGLVASWDVARDPAVVASAREFATRRLAAWGLEELAFTTELLVSELVTNAIRYGAEPIHLRLIRSEALVCEVFDSSSTSPRLRHARTTDEGGRGLFLVAQVARRWGTRYTSTGKIIWAEQAVPSSPGHPGSVPEST</sequence>
<dbReference type="Gene3D" id="3.30.450.20">
    <property type="entry name" value="PAS domain"/>
    <property type="match status" value="2"/>
</dbReference>
<comment type="caution">
    <text evidence="3">The sequence shown here is derived from an EMBL/GenBank/DDBJ whole genome shotgun (WGS) entry which is preliminary data.</text>
</comment>
<dbReference type="Pfam" id="PF08448">
    <property type="entry name" value="PAS_4"/>
    <property type="match status" value="1"/>
</dbReference>
<dbReference type="GO" id="GO:0016791">
    <property type="term" value="F:phosphatase activity"/>
    <property type="evidence" value="ECO:0007669"/>
    <property type="project" value="TreeGrafter"/>
</dbReference>
<reference evidence="3" key="1">
    <citation type="submission" date="2020-02" db="EMBL/GenBank/DDBJ databases">
        <title>A new Streptomyces sp. for controlling soil-borne diseases.</title>
        <authorList>
            <person name="Li X."/>
            <person name="Tian Y."/>
            <person name="Gao K."/>
        </authorList>
    </citation>
    <scope>NUCLEOTIDE SEQUENCE [LARGE SCALE GENOMIC DNA]</scope>
    <source>
        <strain evidence="3">0250</strain>
    </source>
</reference>
<dbReference type="PANTHER" id="PTHR43156">
    <property type="entry name" value="STAGE II SPORULATION PROTEIN E-RELATED"/>
    <property type="match status" value="1"/>
</dbReference>
<dbReference type="EMBL" id="JAAIKT010000115">
    <property type="protein sequence ID" value="NEW77379.1"/>
    <property type="molecule type" value="Genomic_DNA"/>
</dbReference>
<dbReference type="GO" id="GO:0006355">
    <property type="term" value="P:regulation of DNA-templated transcription"/>
    <property type="evidence" value="ECO:0007669"/>
    <property type="project" value="InterPro"/>
</dbReference>
<evidence type="ECO:0000259" key="2">
    <source>
        <dbReference type="PROSITE" id="PS50112"/>
    </source>
</evidence>
<evidence type="ECO:0000256" key="1">
    <source>
        <dbReference type="ARBA" id="ARBA00022801"/>
    </source>
</evidence>
<gene>
    <name evidence="3" type="ORF">G4H13_45475</name>
</gene>
<dbReference type="InterPro" id="IPR035965">
    <property type="entry name" value="PAS-like_dom_sf"/>
</dbReference>
<keyword evidence="4" id="KW-1185">Reference proteome</keyword>
<dbReference type="InterPro" id="IPR052016">
    <property type="entry name" value="Bact_Sigma-Reg"/>
</dbReference>
<dbReference type="Pfam" id="PF07228">
    <property type="entry name" value="SpoIIE"/>
    <property type="match status" value="1"/>
</dbReference>
<dbReference type="SUPFAM" id="SSF55874">
    <property type="entry name" value="ATPase domain of HSP90 chaperone/DNA topoisomerase II/histidine kinase"/>
    <property type="match status" value="1"/>
</dbReference>
<evidence type="ECO:0000313" key="4">
    <source>
        <dbReference type="Proteomes" id="UP000476310"/>
    </source>
</evidence>
<proteinExistence type="predicted"/>
<dbReference type="InterPro" id="IPR029016">
    <property type="entry name" value="GAF-like_dom_sf"/>
</dbReference>
<dbReference type="Gene3D" id="3.30.565.10">
    <property type="entry name" value="Histidine kinase-like ATPase, C-terminal domain"/>
    <property type="match status" value="1"/>
</dbReference>
<dbReference type="SUPFAM" id="SSF81606">
    <property type="entry name" value="PP2C-like"/>
    <property type="match status" value="1"/>
</dbReference>
<protein>
    <submittedName>
        <fullName evidence="3">SpoIIE family protein phosphatase</fullName>
    </submittedName>
</protein>
<evidence type="ECO:0000313" key="3">
    <source>
        <dbReference type="EMBL" id="NEW77379.1"/>
    </source>
</evidence>
<accession>A0A6G4AXK2</accession>
<organism evidence="3 4">
    <name type="scientific">Streptomyces rhizosphaericus</name>
    <dbReference type="NCBI Taxonomy" id="114699"/>
    <lineage>
        <taxon>Bacteria</taxon>
        <taxon>Bacillati</taxon>
        <taxon>Actinomycetota</taxon>
        <taxon>Actinomycetes</taxon>
        <taxon>Kitasatosporales</taxon>
        <taxon>Streptomycetaceae</taxon>
        <taxon>Streptomyces</taxon>
        <taxon>Streptomyces violaceusniger group</taxon>
    </lineage>
</organism>
<dbReference type="InterPro" id="IPR013656">
    <property type="entry name" value="PAS_4"/>
</dbReference>
<dbReference type="CDD" id="cd00130">
    <property type="entry name" value="PAS"/>
    <property type="match status" value="2"/>
</dbReference>
<dbReference type="FunFam" id="3.60.40.10:FF:000031">
    <property type="entry name" value="PAS sensor protein"/>
    <property type="match status" value="1"/>
</dbReference>
<dbReference type="CDD" id="cd16936">
    <property type="entry name" value="HATPase_RsbW-like"/>
    <property type="match status" value="1"/>
</dbReference>
<dbReference type="InterPro" id="IPR003018">
    <property type="entry name" value="GAF"/>
</dbReference>
<dbReference type="Gene3D" id="3.60.40.10">
    <property type="entry name" value="PPM-type phosphatase domain"/>
    <property type="match status" value="1"/>
</dbReference>
<dbReference type="SUPFAM" id="SSF55781">
    <property type="entry name" value="GAF domain-like"/>
    <property type="match status" value="1"/>
</dbReference>
<dbReference type="SMART" id="SM00331">
    <property type="entry name" value="PP2C_SIG"/>
    <property type="match status" value="1"/>
</dbReference>
<dbReference type="InterPro" id="IPR013767">
    <property type="entry name" value="PAS_fold"/>
</dbReference>
<dbReference type="InterPro" id="IPR036457">
    <property type="entry name" value="PPM-type-like_dom_sf"/>
</dbReference>
<dbReference type="Pfam" id="PF00989">
    <property type="entry name" value="PAS"/>
    <property type="match status" value="1"/>
</dbReference>